<accession>A0A964T4Q5</accession>
<proteinExistence type="predicted"/>
<name>A0A964T4Q5_9HYPH</name>
<reference evidence="1" key="1">
    <citation type="submission" date="2019-03" db="EMBL/GenBank/DDBJ databases">
        <title>Afifella sp. nov., isolated from activated sludge.</title>
        <authorList>
            <person name="Li Q."/>
            <person name="Liu Y."/>
        </authorList>
    </citation>
    <scope>NUCLEOTIDE SEQUENCE</scope>
    <source>
        <strain evidence="1">L72</strain>
    </source>
</reference>
<dbReference type="Proteomes" id="UP000773614">
    <property type="component" value="Unassembled WGS sequence"/>
</dbReference>
<dbReference type="RefSeq" id="WP_161140230.1">
    <property type="nucleotide sequence ID" value="NZ_SPKJ01000023.1"/>
</dbReference>
<dbReference type="AlphaFoldDB" id="A0A964T4Q5"/>
<gene>
    <name evidence="1" type="ORF">E4O86_09180</name>
</gene>
<evidence type="ECO:0000313" key="1">
    <source>
        <dbReference type="EMBL" id="MYZ47882.1"/>
    </source>
</evidence>
<sequence>MHVTDGLGFRSIMQESALSAEPCSVFNDEPLLYLFYGRPSYRVNSQILASAIRAYAPVCFVLKPGVVQSPKRVFPFDSGAFHNELFRASMHRKMQRDDFALEPDPASAQRLIKLFFGDNQSYYDNKPITSLDLPPLAFEASSYHALITDRQENVYDERISSIEIQIAEDLPLKGAVEAVVLPDAFLVREVVDSVSAIGADAIPYAFIDRLRPELYAATIYPIVKDYYRRRGYL</sequence>
<evidence type="ECO:0000313" key="2">
    <source>
        <dbReference type="Proteomes" id="UP000773614"/>
    </source>
</evidence>
<dbReference type="OrthoDB" id="9127354at2"/>
<organism evidence="1 2">
    <name type="scientific">Propylenella binzhouense</name>
    <dbReference type="NCBI Taxonomy" id="2555902"/>
    <lineage>
        <taxon>Bacteria</taxon>
        <taxon>Pseudomonadati</taxon>
        <taxon>Pseudomonadota</taxon>
        <taxon>Alphaproteobacteria</taxon>
        <taxon>Hyphomicrobiales</taxon>
        <taxon>Propylenellaceae</taxon>
        <taxon>Propylenella</taxon>
    </lineage>
</organism>
<dbReference type="EMBL" id="SPKJ01000023">
    <property type="protein sequence ID" value="MYZ47882.1"/>
    <property type="molecule type" value="Genomic_DNA"/>
</dbReference>
<keyword evidence="2" id="KW-1185">Reference proteome</keyword>
<protein>
    <submittedName>
        <fullName evidence="1">Uncharacterized protein</fullName>
    </submittedName>
</protein>
<comment type="caution">
    <text evidence="1">The sequence shown here is derived from an EMBL/GenBank/DDBJ whole genome shotgun (WGS) entry which is preliminary data.</text>
</comment>